<name>A0AAF1BL63_9TREE</name>
<feature type="compositionally biased region" description="Low complexity" evidence="1">
    <location>
        <begin position="7"/>
        <end position="21"/>
    </location>
</feature>
<keyword evidence="3" id="KW-1185">Reference proteome</keyword>
<evidence type="ECO:0000256" key="1">
    <source>
        <dbReference type="SAM" id="MobiDB-lite"/>
    </source>
</evidence>
<dbReference type="EMBL" id="CP086716">
    <property type="protein sequence ID" value="WOO80444.1"/>
    <property type="molecule type" value="Genomic_DNA"/>
</dbReference>
<feature type="compositionally biased region" description="Basic residues" evidence="1">
    <location>
        <begin position="193"/>
        <end position="204"/>
    </location>
</feature>
<gene>
    <name evidence="2" type="ORF">LOC62_03G003963</name>
</gene>
<dbReference type="GeneID" id="87807204"/>
<feature type="region of interest" description="Disordered" evidence="1">
    <location>
        <begin position="1"/>
        <end position="45"/>
    </location>
</feature>
<evidence type="ECO:0000313" key="2">
    <source>
        <dbReference type="EMBL" id="WOO80444.1"/>
    </source>
</evidence>
<sequence>MLAPRPATTTTTKTTKTASTALDKVATTSTADPALLPPPTHQHHPTRLALTAKGVRPDHTAAISAPGQPKGQVAATRTHKPTNPHPTTQARPMRLLFLVFMAITAIAVASRHEARQRPQRVRISQRPGVGKVYLDHHGQLRAGCTKARCRHLGLVTTDGGRRLNNSFTGFALLYQYAAFDDSPPHSPTGATHRCPHRAPHPPLL</sequence>
<dbReference type="RefSeq" id="XP_062626476.1">
    <property type="nucleotide sequence ID" value="XM_062770492.1"/>
</dbReference>
<accession>A0AAF1BL63</accession>
<reference evidence="2" key="1">
    <citation type="submission" date="2023-10" db="EMBL/GenBank/DDBJ databases">
        <authorList>
            <person name="Noh H."/>
        </authorList>
    </citation>
    <scope>NUCLEOTIDE SEQUENCE</scope>
    <source>
        <strain evidence="2">DUCC4014</strain>
    </source>
</reference>
<feature type="region of interest" description="Disordered" evidence="1">
    <location>
        <begin position="184"/>
        <end position="204"/>
    </location>
</feature>
<evidence type="ECO:0000313" key="3">
    <source>
        <dbReference type="Proteomes" id="UP000827549"/>
    </source>
</evidence>
<feature type="region of interest" description="Disordered" evidence="1">
    <location>
        <begin position="60"/>
        <end position="90"/>
    </location>
</feature>
<proteinExistence type="predicted"/>
<protein>
    <submittedName>
        <fullName evidence="2">Uncharacterized protein</fullName>
    </submittedName>
</protein>
<organism evidence="2 3">
    <name type="scientific">Vanrija pseudolonga</name>
    <dbReference type="NCBI Taxonomy" id="143232"/>
    <lineage>
        <taxon>Eukaryota</taxon>
        <taxon>Fungi</taxon>
        <taxon>Dikarya</taxon>
        <taxon>Basidiomycota</taxon>
        <taxon>Agaricomycotina</taxon>
        <taxon>Tremellomycetes</taxon>
        <taxon>Trichosporonales</taxon>
        <taxon>Trichosporonaceae</taxon>
        <taxon>Vanrija</taxon>
    </lineage>
</organism>
<dbReference type="AlphaFoldDB" id="A0AAF1BL63"/>
<dbReference type="Proteomes" id="UP000827549">
    <property type="component" value="Chromosome 3"/>
</dbReference>